<evidence type="ECO:0000256" key="4">
    <source>
        <dbReference type="SAM" id="MobiDB-lite"/>
    </source>
</evidence>
<feature type="region of interest" description="Disordered" evidence="4">
    <location>
        <begin position="1"/>
        <end position="24"/>
    </location>
</feature>
<dbReference type="Proteomes" id="UP000721236">
    <property type="component" value="Unassembled WGS sequence"/>
</dbReference>
<dbReference type="PANTHER" id="PTHR35790">
    <property type="entry name" value="HTH-TYPE TRANSCRIPTIONAL REGULATOR PCHR"/>
    <property type="match status" value="1"/>
</dbReference>
<dbReference type="PROSITE" id="PS50995">
    <property type="entry name" value="HTH_MARR_2"/>
    <property type="match status" value="1"/>
</dbReference>
<dbReference type="InterPro" id="IPR000835">
    <property type="entry name" value="HTH_MarR-typ"/>
</dbReference>
<evidence type="ECO:0000313" key="7">
    <source>
        <dbReference type="Proteomes" id="UP000721236"/>
    </source>
</evidence>
<gene>
    <name evidence="6" type="ORF">LMG21510_01319</name>
</gene>
<dbReference type="Gene3D" id="1.10.10.10">
    <property type="entry name" value="Winged helix-like DNA-binding domain superfamily/Winged helix DNA-binding domain"/>
    <property type="match status" value="1"/>
</dbReference>
<dbReference type="InterPro" id="IPR052067">
    <property type="entry name" value="Metal_resp_HTH_trans_reg"/>
</dbReference>
<sequence>MTQDRKPATTRPDSPGTPWTDLDEAGSGLTVDNFLTTMLSQLVTALRHSVTLPYAEQFSLTVPEWRLLALLAHTGPISFSELVRLSTSDKALVSRALRMLEGRELVTLEAEGNTPRKKLNCTITQQGLDLHARIMPIARREQAAVLRLLEPAEREALYLALRKLHSRCVVGEDEGAGKALLPGEQ</sequence>
<keyword evidence="2" id="KW-0238">DNA-binding</keyword>
<reference evidence="6 7" key="1">
    <citation type="submission" date="2021-08" db="EMBL/GenBank/DDBJ databases">
        <authorList>
            <person name="Peeters C."/>
        </authorList>
    </citation>
    <scope>NUCLEOTIDE SEQUENCE [LARGE SCALE GENOMIC DNA]</scope>
    <source>
        <strain evidence="6 7">LMG 21510</strain>
    </source>
</reference>
<dbReference type="SMART" id="SM00347">
    <property type="entry name" value="HTH_MARR"/>
    <property type="match status" value="1"/>
</dbReference>
<evidence type="ECO:0000256" key="1">
    <source>
        <dbReference type="ARBA" id="ARBA00023015"/>
    </source>
</evidence>
<name>A0ABN7YB25_9BURK</name>
<organism evidence="6 7">
    <name type="scientific">Cupriavidus respiraculi</name>
    <dbReference type="NCBI Taxonomy" id="195930"/>
    <lineage>
        <taxon>Bacteria</taxon>
        <taxon>Pseudomonadati</taxon>
        <taxon>Pseudomonadota</taxon>
        <taxon>Betaproteobacteria</taxon>
        <taxon>Burkholderiales</taxon>
        <taxon>Burkholderiaceae</taxon>
        <taxon>Cupriavidus</taxon>
    </lineage>
</organism>
<evidence type="ECO:0000256" key="2">
    <source>
        <dbReference type="ARBA" id="ARBA00023125"/>
    </source>
</evidence>
<protein>
    <recommendedName>
        <fullName evidence="5">HTH marR-type domain-containing protein</fullName>
    </recommendedName>
</protein>
<accession>A0ABN7YB25</accession>
<feature type="domain" description="HTH marR-type" evidence="5">
    <location>
        <begin position="32"/>
        <end position="166"/>
    </location>
</feature>
<dbReference type="InterPro" id="IPR036390">
    <property type="entry name" value="WH_DNA-bd_sf"/>
</dbReference>
<dbReference type="RefSeq" id="WP_224040474.1">
    <property type="nucleotide sequence ID" value="NZ_CAJZAH010000001.1"/>
</dbReference>
<keyword evidence="3" id="KW-0804">Transcription</keyword>
<dbReference type="Pfam" id="PF01047">
    <property type="entry name" value="MarR"/>
    <property type="match status" value="1"/>
</dbReference>
<keyword evidence="1" id="KW-0805">Transcription regulation</keyword>
<evidence type="ECO:0000259" key="5">
    <source>
        <dbReference type="PROSITE" id="PS50995"/>
    </source>
</evidence>
<dbReference type="EMBL" id="CAJZAH010000001">
    <property type="protein sequence ID" value="CAG9169032.1"/>
    <property type="molecule type" value="Genomic_DNA"/>
</dbReference>
<dbReference type="InterPro" id="IPR036388">
    <property type="entry name" value="WH-like_DNA-bd_sf"/>
</dbReference>
<dbReference type="SUPFAM" id="SSF46785">
    <property type="entry name" value="Winged helix' DNA-binding domain"/>
    <property type="match status" value="1"/>
</dbReference>
<keyword evidence="7" id="KW-1185">Reference proteome</keyword>
<evidence type="ECO:0000256" key="3">
    <source>
        <dbReference type="ARBA" id="ARBA00023163"/>
    </source>
</evidence>
<evidence type="ECO:0000313" key="6">
    <source>
        <dbReference type="EMBL" id="CAG9169032.1"/>
    </source>
</evidence>
<proteinExistence type="predicted"/>
<comment type="caution">
    <text evidence="6">The sequence shown here is derived from an EMBL/GenBank/DDBJ whole genome shotgun (WGS) entry which is preliminary data.</text>
</comment>
<dbReference type="PANTHER" id="PTHR35790:SF4">
    <property type="entry name" value="HTH-TYPE TRANSCRIPTIONAL REGULATOR PCHR"/>
    <property type="match status" value="1"/>
</dbReference>